<evidence type="ECO:0000259" key="5">
    <source>
        <dbReference type="PROSITE" id="PS01124"/>
    </source>
</evidence>
<dbReference type="Pfam" id="PF12833">
    <property type="entry name" value="HTH_18"/>
    <property type="match status" value="1"/>
</dbReference>
<dbReference type="InterPro" id="IPR014710">
    <property type="entry name" value="RmlC-like_jellyroll"/>
</dbReference>
<dbReference type="GO" id="GO:0003700">
    <property type="term" value="F:DNA-binding transcription factor activity"/>
    <property type="evidence" value="ECO:0007669"/>
    <property type="project" value="InterPro"/>
</dbReference>
<dbReference type="PROSITE" id="PS00041">
    <property type="entry name" value="HTH_ARAC_FAMILY_1"/>
    <property type="match status" value="1"/>
</dbReference>
<dbReference type="PRINTS" id="PR00032">
    <property type="entry name" value="HTHARAC"/>
</dbReference>
<dbReference type="SUPFAM" id="SSF51215">
    <property type="entry name" value="Regulatory protein AraC"/>
    <property type="match status" value="1"/>
</dbReference>
<evidence type="ECO:0000256" key="4">
    <source>
        <dbReference type="ARBA" id="ARBA00023163"/>
    </source>
</evidence>
<dbReference type="PANTHER" id="PTHR46796:SF7">
    <property type="entry name" value="ARAC FAMILY TRANSCRIPTIONAL REGULATOR"/>
    <property type="match status" value="1"/>
</dbReference>
<evidence type="ECO:0000256" key="3">
    <source>
        <dbReference type="ARBA" id="ARBA00023159"/>
    </source>
</evidence>
<dbReference type="InterPro" id="IPR032783">
    <property type="entry name" value="AraC_lig"/>
</dbReference>
<dbReference type="Proteomes" id="UP000004870">
    <property type="component" value="Unassembled WGS sequence"/>
</dbReference>
<dbReference type="Gene3D" id="2.60.120.10">
    <property type="entry name" value="Jelly Rolls"/>
    <property type="match status" value="1"/>
</dbReference>
<dbReference type="EMBL" id="ACKY01000116">
    <property type="protein sequence ID" value="EEV87691.1"/>
    <property type="molecule type" value="Genomic_DNA"/>
</dbReference>
<dbReference type="InterPro" id="IPR020449">
    <property type="entry name" value="Tscrpt_reg_AraC-type_HTH"/>
</dbReference>
<protein>
    <submittedName>
        <fullName evidence="6">Transcriptional regulator, AraC family</fullName>
    </submittedName>
</protein>
<dbReference type="InterPro" id="IPR018060">
    <property type="entry name" value="HTH_AraC"/>
</dbReference>
<evidence type="ECO:0000313" key="7">
    <source>
        <dbReference type="Proteomes" id="UP000004870"/>
    </source>
</evidence>
<organism evidence="6 7">
    <name type="scientific">Cardiobacterium hominis (strain ATCC 15826 / DSM 8339 / NCTC 10426 / 6573)</name>
    <dbReference type="NCBI Taxonomy" id="638300"/>
    <lineage>
        <taxon>Bacteria</taxon>
        <taxon>Pseudomonadati</taxon>
        <taxon>Pseudomonadota</taxon>
        <taxon>Gammaproteobacteria</taxon>
        <taxon>Cardiobacteriales</taxon>
        <taxon>Cardiobacteriaceae</taxon>
        <taxon>Cardiobacterium</taxon>
    </lineage>
</organism>
<dbReference type="HOGENOM" id="CLU_000445_81_0_6"/>
<dbReference type="InterPro" id="IPR018062">
    <property type="entry name" value="HTH_AraC-typ_CS"/>
</dbReference>
<dbReference type="SMART" id="SM00342">
    <property type="entry name" value="HTH_ARAC"/>
    <property type="match status" value="1"/>
</dbReference>
<dbReference type="PANTHER" id="PTHR46796">
    <property type="entry name" value="HTH-TYPE TRANSCRIPTIONAL ACTIVATOR RHAS-RELATED"/>
    <property type="match status" value="1"/>
</dbReference>
<dbReference type="InterPro" id="IPR037923">
    <property type="entry name" value="HTH-like"/>
</dbReference>
<keyword evidence="2" id="KW-0238">DNA-binding</keyword>
<dbReference type="SUPFAM" id="SSF46689">
    <property type="entry name" value="Homeodomain-like"/>
    <property type="match status" value="1"/>
</dbReference>
<evidence type="ECO:0000256" key="1">
    <source>
        <dbReference type="ARBA" id="ARBA00023015"/>
    </source>
</evidence>
<dbReference type="InterPro" id="IPR050204">
    <property type="entry name" value="AraC_XylS_family_regulators"/>
</dbReference>
<dbReference type="GO" id="GO:0043565">
    <property type="term" value="F:sequence-specific DNA binding"/>
    <property type="evidence" value="ECO:0007669"/>
    <property type="project" value="InterPro"/>
</dbReference>
<dbReference type="STRING" id="2718.CHUV0807_1957"/>
<proteinExistence type="predicted"/>
<dbReference type="AlphaFoldDB" id="C8NCJ5"/>
<evidence type="ECO:0000256" key="2">
    <source>
        <dbReference type="ARBA" id="ARBA00023125"/>
    </source>
</evidence>
<dbReference type="InterPro" id="IPR009057">
    <property type="entry name" value="Homeodomain-like_sf"/>
</dbReference>
<keyword evidence="4" id="KW-0804">Transcription</keyword>
<sequence>MRQDTIRRMTLDSIDRLLELLDLQTRIEVYCHLQAPFHMVHEPDTPGTAWFHLLLEGSCTIATGGHQYALQAGDFFMLTAGSQHTIYAGEGNGSFREDTRNGLLQLCNDSGGEPLRMLCGFYQVRNRAAVSLLGILPEPLLVSLGDIPQLPALCTLIHHEALTRHEGSLTIIRALCEILLLLALRHISELPEKHRLTALFSDPGLARALARILADPFAPYTTEGLAEIACMSRATFARKFQQAAGSGVQTFIRTLKMSAAAQMLRDSNHAVSRVAEETGYQSEAAFINAFKAQFGITPARYRRQSENDESMDA</sequence>
<name>C8NCJ5_CARH6</name>
<dbReference type="Pfam" id="PF12852">
    <property type="entry name" value="Cupin_6"/>
    <property type="match status" value="1"/>
</dbReference>
<reference evidence="6 7" key="1">
    <citation type="submission" date="2009-08" db="EMBL/GenBank/DDBJ databases">
        <authorList>
            <person name="Qin X."/>
            <person name="Bachman B."/>
            <person name="Battles P."/>
            <person name="Bell A."/>
            <person name="Bess C."/>
            <person name="Bickham C."/>
            <person name="Chaboub L."/>
            <person name="Chen D."/>
            <person name="Coyle M."/>
            <person name="Deiros D.R."/>
            <person name="Dinh H."/>
            <person name="Forbes L."/>
            <person name="Fowler G."/>
            <person name="Francisco L."/>
            <person name="Fu Q."/>
            <person name="Gubbala S."/>
            <person name="Hale W."/>
            <person name="Han Y."/>
            <person name="Hemphill L."/>
            <person name="Highlander S.K."/>
            <person name="Hirani K."/>
            <person name="Hogues M."/>
            <person name="Jackson L."/>
            <person name="Jakkamsetti A."/>
            <person name="Javaid M."/>
            <person name="Jiang H."/>
            <person name="Korchina V."/>
            <person name="Kovar C."/>
            <person name="Lara F."/>
            <person name="Lee S."/>
            <person name="Mata R."/>
            <person name="Mathew T."/>
            <person name="Moen C."/>
            <person name="Morales K."/>
            <person name="Munidasa M."/>
            <person name="Nazareth L."/>
            <person name="Ngo R."/>
            <person name="Nguyen L."/>
            <person name="Okwuonu G."/>
            <person name="Ongeri F."/>
            <person name="Patil S."/>
            <person name="Petrosino J."/>
            <person name="Pham C."/>
            <person name="Pham P."/>
            <person name="Pu L.-L."/>
            <person name="Puazo M."/>
            <person name="Raj R."/>
            <person name="Reid J."/>
            <person name="Rouhana J."/>
            <person name="Saada N."/>
            <person name="Shang Y."/>
            <person name="Simmons D."/>
            <person name="Thornton R."/>
            <person name="Warren J."/>
            <person name="Weissenberger G."/>
            <person name="Zhang J."/>
            <person name="Zhang L."/>
            <person name="Zhou C."/>
            <person name="Zhu D."/>
            <person name="Muzny D."/>
            <person name="Worley K."/>
            <person name="Gibbs R."/>
        </authorList>
    </citation>
    <scope>NUCLEOTIDE SEQUENCE [LARGE SCALE GENOMIC DNA]</scope>
    <source>
        <strain evidence="7">ATCC 15826 / DSM 8339 / NCTC 10426 / 6573</strain>
    </source>
</reference>
<keyword evidence="7" id="KW-1185">Reference proteome</keyword>
<dbReference type="PROSITE" id="PS01124">
    <property type="entry name" value="HTH_ARAC_FAMILY_2"/>
    <property type="match status" value="1"/>
</dbReference>
<dbReference type="Gene3D" id="1.10.10.60">
    <property type="entry name" value="Homeodomain-like"/>
    <property type="match status" value="2"/>
</dbReference>
<comment type="caution">
    <text evidence="6">The sequence shown here is derived from an EMBL/GenBank/DDBJ whole genome shotgun (WGS) entry which is preliminary data.</text>
</comment>
<feature type="domain" description="HTH araC/xylS-type" evidence="5">
    <location>
        <begin position="206"/>
        <end position="304"/>
    </location>
</feature>
<keyword evidence="3" id="KW-0010">Activator</keyword>
<accession>C8NCJ5</accession>
<keyword evidence="1" id="KW-0805">Transcription regulation</keyword>
<evidence type="ECO:0000313" key="6">
    <source>
        <dbReference type="EMBL" id="EEV87691.1"/>
    </source>
</evidence>
<gene>
    <name evidence="6" type="ORF">HMPREF0198_2223</name>
</gene>